<evidence type="ECO:0000313" key="1">
    <source>
        <dbReference type="EMBL" id="KAG8238541.1"/>
    </source>
</evidence>
<evidence type="ECO:0000313" key="2">
    <source>
        <dbReference type="Proteomes" id="UP000792457"/>
    </source>
</evidence>
<accession>A0A8K0KRI8</accession>
<dbReference type="Proteomes" id="UP000792457">
    <property type="component" value="Unassembled WGS sequence"/>
</dbReference>
<organism evidence="1 2">
    <name type="scientific">Ladona fulva</name>
    <name type="common">Scarce chaser dragonfly</name>
    <name type="synonym">Libellula fulva</name>
    <dbReference type="NCBI Taxonomy" id="123851"/>
    <lineage>
        <taxon>Eukaryota</taxon>
        <taxon>Metazoa</taxon>
        <taxon>Ecdysozoa</taxon>
        <taxon>Arthropoda</taxon>
        <taxon>Hexapoda</taxon>
        <taxon>Insecta</taxon>
        <taxon>Pterygota</taxon>
        <taxon>Palaeoptera</taxon>
        <taxon>Odonata</taxon>
        <taxon>Epiprocta</taxon>
        <taxon>Anisoptera</taxon>
        <taxon>Libelluloidea</taxon>
        <taxon>Libellulidae</taxon>
        <taxon>Ladona</taxon>
    </lineage>
</organism>
<dbReference type="AlphaFoldDB" id="A0A8K0KRI8"/>
<sequence length="107" mass="12653">MEFARKPKTIREFRRWKATEFSVFLKFAQEIGNAKQMMMKKLMSSISSVKNGPVCGRKGGYPVPETFRNRGKLGSSLDWDDEKEQRIIWKKERNFNAIYHPHFHSID</sequence>
<name>A0A8K0KRI8_LADFU</name>
<reference evidence="1" key="1">
    <citation type="submission" date="2013-04" db="EMBL/GenBank/DDBJ databases">
        <authorList>
            <person name="Qu J."/>
            <person name="Murali S.C."/>
            <person name="Bandaranaike D."/>
            <person name="Bellair M."/>
            <person name="Blankenburg K."/>
            <person name="Chao H."/>
            <person name="Dinh H."/>
            <person name="Doddapaneni H."/>
            <person name="Downs B."/>
            <person name="Dugan-Rocha S."/>
            <person name="Elkadiri S."/>
            <person name="Gnanaolivu R.D."/>
            <person name="Hernandez B."/>
            <person name="Javaid M."/>
            <person name="Jayaseelan J.C."/>
            <person name="Lee S."/>
            <person name="Li M."/>
            <person name="Ming W."/>
            <person name="Munidasa M."/>
            <person name="Muniz J."/>
            <person name="Nguyen L."/>
            <person name="Ongeri F."/>
            <person name="Osuji N."/>
            <person name="Pu L.-L."/>
            <person name="Puazo M."/>
            <person name="Qu C."/>
            <person name="Quiroz J."/>
            <person name="Raj R."/>
            <person name="Weissenberger G."/>
            <person name="Xin Y."/>
            <person name="Zou X."/>
            <person name="Han Y."/>
            <person name="Richards S."/>
            <person name="Worley K."/>
            <person name="Muzny D."/>
            <person name="Gibbs R."/>
        </authorList>
    </citation>
    <scope>NUCLEOTIDE SEQUENCE</scope>
    <source>
        <strain evidence="1">Sampled in the wild</strain>
    </source>
</reference>
<comment type="caution">
    <text evidence="1">The sequence shown here is derived from an EMBL/GenBank/DDBJ whole genome shotgun (WGS) entry which is preliminary data.</text>
</comment>
<keyword evidence="2" id="KW-1185">Reference proteome</keyword>
<reference evidence="1" key="2">
    <citation type="submission" date="2017-10" db="EMBL/GenBank/DDBJ databases">
        <title>Ladona fulva Genome sequencing and assembly.</title>
        <authorList>
            <person name="Murali S."/>
            <person name="Richards S."/>
            <person name="Bandaranaike D."/>
            <person name="Bellair M."/>
            <person name="Blankenburg K."/>
            <person name="Chao H."/>
            <person name="Dinh H."/>
            <person name="Doddapaneni H."/>
            <person name="Dugan-Rocha S."/>
            <person name="Elkadiri S."/>
            <person name="Gnanaolivu R."/>
            <person name="Hernandez B."/>
            <person name="Skinner E."/>
            <person name="Javaid M."/>
            <person name="Lee S."/>
            <person name="Li M."/>
            <person name="Ming W."/>
            <person name="Munidasa M."/>
            <person name="Muniz J."/>
            <person name="Nguyen L."/>
            <person name="Hughes D."/>
            <person name="Osuji N."/>
            <person name="Pu L.-L."/>
            <person name="Puazo M."/>
            <person name="Qu C."/>
            <person name="Quiroz J."/>
            <person name="Raj R."/>
            <person name="Weissenberger G."/>
            <person name="Xin Y."/>
            <person name="Zou X."/>
            <person name="Han Y."/>
            <person name="Worley K."/>
            <person name="Muzny D."/>
            <person name="Gibbs R."/>
        </authorList>
    </citation>
    <scope>NUCLEOTIDE SEQUENCE</scope>
    <source>
        <strain evidence="1">Sampled in the wild</strain>
    </source>
</reference>
<protein>
    <submittedName>
        <fullName evidence="1">Uncharacterized protein</fullName>
    </submittedName>
</protein>
<gene>
    <name evidence="1" type="ORF">J437_LFUL018355</name>
</gene>
<dbReference type="EMBL" id="KZ309367">
    <property type="protein sequence ID" value="KAG8238541.1"/>
    <property type="molecule type" value="Genomic_DNA"/>
</dbReference>
<proteinExistence type="predicted"/>